<sequence>MLLGCFYANFKNPILLTNFKQLITKYNNIKIQLAHAKIITVDYIDN</sequence>
<reference evidence="1" key="1">
    <citation type="submission" date="2018-02" db="EMBL/GenBank/DDBJ databases">
        <title>Rhizophora mucronata_Transcriptome.</title>
        <authorList>
            <person name="Meera S.P."/>
            <person name="Sreeshan A."/>
            <person name="Augustine A."/>
        </authorList>
    </citation>
    <scope>NUCLEOTIDE SEQUENCE</scope>
    <source>
        <tissue evidence="1">Leaf</tissue>
    </source>
</reference>
<protein>
    <submittedName>
        <fullName evidence="1">Uncharacterized protein</fullName>
    </submittedName>
</protein>
<proteinExistence type="predicted"/>
<dbReference type="EMBL" id="GGEC01003876">
    <property type="protein sequence ID" value="MBW84359.1"/>
    <property type="molecule type" value="Transcribed_RNA"/>
</dbReference>
<name>A0A2P2IT00_RHIMU</name>
<evidence type="ECO:0000313" key="1">
    <source>
        <dbReference type="EMBL" id="MBW84359.1"/>
    </source>
</evidence>
<accession>A0A2P2IT00</accession>
<dbReference type="AlphaFoldDB" id="A0A2P2IT00"/>
<organism evidence="1">
    <name type="scientific">Rhizophora mucronata</name>
    <name type="common">Asiatic mangrove</name>
    <dbReference type="NCBI Taxonomy" id="61149"/>
    <lineage>
        <taxon>Eukaryota</taxon>
        <taxon>Viridiplantae</taxon>
        <taxon>Streptophyta</taxon>
        <taxon>Embryophyta</taxon>
        <taxon>Tracheophyta</taxon>
        <taxon>Spermatophyta</taxon>
        <taxon>Magnoliopsida</taxon>
        <taxon>eudicotyledons</taxon>
        <taxon>Gunneridae</taxon>
        <taxon>Pentapetalae</taxon>
        <taxon>rosids</taxon>
        <taxon>fabids</taxon>
        <taxon>Malpighiales</taxon>
        <taxon>Rhizophoraceae</taxon>
        <taxon>Rhizophora</taxon>
    </lineage>
</organism>